<dbReference type="GO" id="GO:0043565">
    <property type="term" value="F:sequence-specific DNA binding"/>
    <property type="evidence" value="ECO:0007669"/>
    <property type="project" value="InterPro"/>
</dbReference>
<dbReference type="InterPro" id="IPR018060">
    <property type="entry name" value="HTH_AraC"/>
</dbReference>
<dbReference type="Proteomes" id="UP000247727">
    <property type="component" value="Unassembled WGS sequence"/>
</dbReference>
<evidence type="ECO:0000259" key="4">
    <source>
        <dbReference type="PROSITE" id="PS01124"/>
    </source>
</evidence>
<evidence type="ECO:0000256" key="1">
    <source>
        <dbReference type="ARBA" id="ARBA00023015"/>
    </source>
</evidence>
<dbReference type="InterPro" id="IPR050204">
    <property type="entry name" value="AraC_XylS_family_regulators"/>
</dbReference>
<feature type="domain" description="HTH araC/xylS-type" evidence="4">
    <location>
        <begin position="1"/>
        <end position="95"/>
    </location>
</feature>
<dbReference type="InterPro" id="IPR009057">
    <property type="entry name" value="Homeodomain-like_sf"/>
</dbReference>
<name>A0A318TZL0_9RHOB</name>
<evidence type="ECO:0000313" key="5">
    <source>
        <dbReference type="EMBL" id="PYF09157.1"/>
    </source>
</evidence>
<dbReference type="Pfam" id="PF12833">
    <property type="entry name" value="HTH_18"/>
    <property type="match status" value="1"/>
</dbReference>
<dbReference type="PANTHER" id="PTHR46796">
    <property type="entry name" value="HTH-TYPE TRANSCRIPTIONAL ACTIVATOR RHAS-RELATED"/>
    <property type="match status" value="1"/>
</dbReference>
<evidence type="ECO:0000313" key="6">
    <source>
        <dbReference type="Proteomes" id="UP000247727"/>
    </source>
</evidence>
<dbReference type="GO" id="GO:0003700">
    <property type="term" value="F:DNA-binding transcription factor activity"/>
    <property type="evidence" value="ECO:0007669"/>
    <property type="project" value="InterPro"/>
</dbReference>
<protein>
    <submittedName>
        <fullName evidence="5">Helix-turn-helix protein</fullName>
    </submittedName>
</protein>
<evidence type="ECO:0000256" key="2">
    <source>
        <dbReference type="ARBA" id="ARBA00023125"/>
    </source>
</evidence>
<organism evidence="5 6">
    <name type="scientific">Rhodobacter viridis</name>
    <dbReference type="NCBI Taxonomy" id="1054202"/>
    <lineage>
        <taxon>Bacteria</taxon>
        <taxon>Pseudomonadati</taxon>
        <taxon>Pseudomonadota</taxon>
        <taxon>Alphaproteobacteria</taxon>
        <taxon>Rhodobacterales</taxon>
        <taxon>Rhodobacter group</taxon>
        <taxon>Rhodobacter</taxon>
    </lineage>
</organism>
<dbReference type="Gene3D" id="1.10.10.60">
    <property type="entry name" value="Homeodomain-like"/>
    <property type="match status" value="1"/>
</dbReference>
<gene>
    <name evidence="5" type="ORF">C8J30_11028</name>
</gene>
<keyword evidence="1" id="KW-0805">Transcription regulation</keyword>
<proteinExistence type="predicted"/>
<keyword evidence="3" id="KW-0804">Transcription</keyword>
<dbReference type="EMBL" id="QJTK01000010">
    <property type="protein sequence ID" value="PYF09157.1"/>
    <property type="molecule type" value="Genomic_DNA"/>
</dbReference>
<keyword evidence="6" id="KW-1185">Reference proteome</keyword>
<accession>A0A318TZL0</accession>
<reference evidence="5 6" key="1">
    <citation type="submission" date="2018-06" db="EMBL/GenBank/DDBJ databases">
        <title>Genomic Encyclopedia of Type Strains, Phase III (KMG-III): the genomes of soil and plant-associated and newly described type strains.</title>
        <authorList>
            <person name="Whitman W."/>
        </authorList>
    </citation>
    <scope>NUCLEOTIDE SEQUENCE [LARGE SCALE GENOMIC DNA]</scope>
    <source>
        <strain evidence="5 6">JA737</strain>
    </source>
</reference>
<dbReference type="SMART" id="SM00342">
    <property type="entry name" value="HTH_ARAC"/>
    <property type="match status" value="1"/>
</dbReference>
<evidence type="ECO:0000256" key="3">
    <source>
        <dbReference type="ARBA" id="ARBA00023163"/>
    </source>
</evidence>
<dbReference type="AlphaFoldDB" id="A0A318TZL0"/>
<dbReference type="PANTHER" id="PTHR46796:SF12">
    <property type="entry name" value="HTH-TYPE DNA-BINDING TRANSCRIPTIONAL ACTIVATOR EUTR"/>
    <property type="match status" value="1"/>
</dbReference>
<comment type="caution">
    <text evidence="5">The sequence shown here is derived from an EMBL/GenBank/DDBJ whole genome shotgun (WGS) entry which is preliminary data.</text>
</comment>
<dbReference type="PROSITE" id="PS01124">
    <property type="entry name" value="HTH_ARAC_FAMILY_2"/>
    <property type="match status" value="1"/>
</dbReference>
<sequence length="106" mass="11832">MQAEAEENVSITEIAARVGIGMRCLQIAFAQHYGLTPREMLTRLRLDRARERLLAGEPGARVTAIALDAGFTHLSRFSVSYHQAFGERPVETLRRARAEPLLRAAE</sequence>
<keyword evidence="2" id="KW-0238">DNA-binding</keyword>
<dbReference type="SUPFAM" id="SSF46689">
    <property type="entry name" value="Homeodomain-like"/>
    <property type="match status" value="2"/>
</dbReference>